<protein>
    <submittedName>
        <fullName evidence="1">Uncharacterized protein</fullName>
    </submittedName>
</protein>
<gene>
    <name evidence="1" type="ORF">CR513_18545</name>
</gene>
<dbReference type="Proteomes" id="UP000257109">
    <property type="component" value="Unassembled WGS sequence"/>
</dbReference>
<sequence length="109" mass="12962">MFYLRQGYDNSDLILNECLYGYYVHHFPLHLQLTLVDASKEYFSMHHMNSSHLRSIPSLKNMFNVMCKVLLNITKIGTTITQRDDADATYKFARSISRYFKYNTFDFIQ</sequence>
<accession>A0A371H6Y0</accession>
<organism evidence="1 2">
    <name type="scientific">Mucuna pruriens</name>
    <name type="common">Velvet bean</name>
    <name type="synonym">Dolichos pruriens</name>
    <dbReference type="NCBI Taxonomy" id="157652"/>
    <lineage>
        <taxon>Eukaryota</taxon>
        <taxon>Viridiplantae</taxon>
        <taxon>Streptophyta</taxon>
        <taxon>Embryophyta</taxon>
        <taxon>Tracheophyta</taxon>
        <taxon>Spermatophyta</taxon>
        <taxon>Magnoliopsida</taxon>
        <taxon>eudicotyledons</taxon>
        <taxon>Gunneridae</taxon>
        <taxon>Pentapetalae</taxon>
        <taxon>rosids</taxon>
        <taxon>fabids</taxon>
        <taxon>Fabales</taxon>
        <taxon>Fabaceae</taxon>
        <taxon>Papilionoideae</taxon>
        <taxon>50 kb inversion clade</taxon>
        <taxon>NPAAA clade</taxon>
        <taxon>indigoferoid/millettioid clade</taxon>
        <taxon>Phaseoleae</taxon>
        <taxon>Mucuna</taxon>
    </lineage>
</organism>
<feature type="non-terminal residue" evidence="1">
    <location>
        <position position="1"/>
    </location>
</feature>
<name>A0A371H6Y0_MUCPR</name>
<dbReference type="EMBL" id="QJKJ01003437">
    <property type="protein sequence ID" value="RDX98531.1"/>
    <property type="molecule type" value="Genomic_DNA"/>
</dbReference>
<evidence type="ECO:0000313" key="1">
    <source>
        <dbReference type="EMBL" id="RDX98531.1"/>
    </source>
</evidence>
<dbReference type="OrthoDB" id="850509at2759"/>
<proteinExistence type="predicted"/>
<dbReference type="AlphaFoldDB" id="A0A371H6Y0"/>
<reference evidence="1" key="1">
    <citation type="submission" date="2018-05" db="EMBL/GenBank/DDBJ databases">
        <title>Draft genome of Mucuna pruriens seed.</title>
        <authorList>
            <person name="Nnadi N.E."/>
            <person name="Vos R."/>
            <person name="Hasami M.H."/>
            <person name="Devisetty U.K."/>
            <person name="Aguiy J.C."/>
        </authorList>
    </citation>
    <scope>NUCLEOTIDE SEQUENCE [LARGE SCALE GENOMIC DNA]</scope>
    <source>
        <strain evidence="1">JCA_2017</strain>
    </source>
</reference>
<evidence type="ECO:0000313" key="2">
    <source>
        <dbReference type="Proteomes" id="UP000257109"/>
    </source>
</evidence>
<keyword evidence="2" id="KW-1185">Reference proteome</keyword>
<comment type="caution">
    <text evidence="1">The sequence shown here is derived from an EMBL/GenBank/DDBJ whole genome shotgun (WGS) entry which is preliminary data.</text>
</comment>